<gene>
    <name evidence="3" type="ORF">FHX73_15215</name>
</gene>
<dbReference type="Gene3D" id="1.10.510.10">
    <property type="entry name" value="Transferase(Phosphotransferase) domain 1"/>
    <property type="match status" value="1"/>
</dbReference>
<dbReference type="AlphaFoldDB" id="A0A561SFH2"/>
<keyword evidence="4" id="KW-1185">Reference proteome</keyword>
<dbReference type="OrthoDB" id="5171766at2"/>
<sequence>MVNPPTELAFLTTTGERRRRAARFGPDRPAGPPGLTARPVLLDGARTCLQIRVAGPGDRTRALDLLATQTATALRLHRQLAGDKAALLFPEPLGHDLDAAEPFVLYRPPRGQRAADLSGLSNGALRTVERDLVRAVQLLERFGLVHHGITPGTVRWDGSSVQLWGLHAVTRPGRPRAAGGAPPYAAPEVRLGTGAADPRDALWSCAQLMYHLLTGRHGDPDRAPGDLAEYPALAHPLGQAFAPRAADRPTPAELLKLLDPARLPQDPPRDELATGQAEFDRVTAHKRSLPAAGAPTPSSEEAPAPAPAAEPPRRCPYCLEPIAFDPRALVGADGTGPVDPAAVGEGLRQADRLYGLFQRCTADPEMAPHDVPVPYLVNGRPLTIAMVGETSSGKSHLLTQMIAEITDGRLEPYGISWRPTNRDLTAEFARDRVAPLRSGEVLGHTAVADDHAEFVEALLLTDAQHRTRPVAFFDLAGEDLVRTNRLLGFLLDVDALIFVVDPAMALPFAGLDEIRSETGVEVQPNGDQAFATVLNRLASKGALPDVPSALVLGKADLLRLEHPVDRWLDAPPNLPFDPARQRAESRDVFALLHQHAGRAWLRPFDSLRRCSLHVASATGGRQHDGRYRRRVRAQRVLEPLVSILAMHGMVSEVSR</sequence>
<feature type="region of interest" description="Disordered" evidence="1">
    <location>
        <begin position="14"/>
        <end position="35"/>
    </location>
</feature>
<dbReference type="Proteomes" id="UP000317940">
    <property type="component" value="Unassembled WGS sequence"/>
</dbReference>
<evidence type="ECO:0000313" key="3">
    <source>
        <dbReference type="EMBL" id="TWF73602.1"/>
    </source>
</evidence>
<dbReference type="InterPro" id="IPR045528">
    <property type="entry name" value="DO-GTPase2"/>
</dbReference>
<reference evidence="3 4" key="1">
    <citation type="submission" date="2019-06" db="EMBL/GenBank/DDBJ databases">
        <title>Sequencing the genomes of 1000 actinobacteria strains.</title>
        <authorList>
            <person name="Klenk H.-P."/>
        </authorList>
    </citation>
    <scope>NUCLEOTIDE SEQUENCE [LARGE SCALE GENOMIC DNA]</scope>
    <source>
        <strain evidence="3 4">DSM 44826</strain>
    </source>
</reference>
<organism evidence="3 4">
    <name type="scientific">Kitasatospora viridis</name>
    <dbReference type="NCBI Taxonomy" id="281105"/>
    <lineage>
        <taxon>Bacteria</taxon>
        <taxon>Bacillati</taxon>
        <taxon>Actinomycetota</taxon>
        <taxon>Actinomycetes</taxon>
        <taxon>Kitasatosporales</taxon>
        <taxon>Streptomycetaceae</taxon>
        <taxon>Kitasatospora</taxon>
    </lineage>
</organism>
<evidence type="ECO:0000313" key="4">
    <source>
        <dbReference type="Proteomes" id="UP000317940"/>
    </source>
</evidence>
<dbReference type="SUPFAM" id="SSF52540">
    <property type="entry name" value="P-loop containing nucleoside triphosphate hydrolases"/>
    <property type="match status" value="1"/>
</dbReference>
<feature type="domain" description="Double-GTPase 2" evidence="2">
    <location>
        <begin position="383"/>
        <end position="560"/>
    </location>
</feature>
<dbReference type="EMBL" id="VIWT01000005">
    <property type="protein sequence ID" value="TWF73602.1"/>
    <property type="molecule type" value="Genomic_DNA"/>
</dbReference>
<feature type="compositionally biased region" description="Low complexity" evidence="1">
    <location>
        <begin position="290"/>
        <end position="303"/>
    </location>
</feature>
<dbReference type="RefSeq" id="WP_145910563.1">
    <property type="nucleotide sequence ID" value="NZ_BAAAMZ010000001.1"/>
</dbReference>
<dbReference type="InterPro" id="IPR027417">
    <property type="entry name" value="P-loop_NTPase"/>
</dbReference>
<evidence type="ECO:0000256" key="1">
    <source>
        <dbReference type="SAM" id="MobiDB-lite"/>
    </source>
</evidence>
<proteinExistence type="predicted"/>
<name>A0A561SFH2_9ACTN</name>
<evidence type="ECO:0000259" key="2">
    <source>
        <dbReference type="Pfam" id="PF19993"/>
    </source>
</evidence>
<comment type="caution">
    <text evidence="3">The sequence shown here is derived from an EMBL/GenBank/DDBJ whole genome shotgun (WGS) entry which is preliminary data.</text>
</comment>
<dbReference type="Gene3D" id="3.40.50.300">
    <property type="entry name" value="P-loop containing nucleotide triphosphate hydrolases"/>
    <property type="match status" value="1"/>
</dbReference>
<dbReference type="SUPFAM" id="SSF56112">
    <property type="entry name" value="Protein kinase-like (PK-like)"/>
    <property type="match status" value="1"/>
</dbReference>
<accession>A0A561SFH2</accession>
<protein>
    <recommendedName>
        <fullName evidence="2">Double-GTPase 2 domain-containing protein</fullName>
    </recommendedName>
</protein>
<dbReference type="Pfam" id="PF19993">
    <property type="entry name" value="DO-GTPase2"/>
    <property type="match status" value="1"/>
</dbReference>
<dbReference type="InterPro" id="IPR011009">
    <property type="entry name" value="Kinase-like_dom_sf"/>
</dbReference>
<feature type="region of interest" description="Disordered" evidence="1">
    <location>
        <begin position="285"/>
        <end position="310"/>
    </location>
</feature>